<dbReference type="Gene3D" id="3.20.20.80">
    <property type="entry name" value="Glycosidases"/>
    <property type="match status" value="1"/>
</dbReference>
<dbReference type="NCBIfam" id="TIGR00217">
    <property type="entry name" value="malQ"/>
    <property type="match status" value="1"/>
</dbReference>
<organism evidence="11 12">
    <name type="scientific">Pseudomonas fragi</name>
    <dbReference type="NCBI Taxonomy" id="296"/>
    <lineage>
        <taxon>Bacteria</taxon>
        <taxon>Pseudomonadati</taxon>
        <taxon>Pseudomonadota</taxon>
        <taxon>Gammaproteobacteria</taxon>
        <taxon>Pseudomonadales</taxon>
        <taxon>Pseudomonadaceae</taxon>
        <taxon>Pseudomonas</taxon>
    </lineage>
</organism>
<comment type="caution">
    <text evidence="11">The sequence shown here is derived from an EMBL/GenBank/DDBJ whole genome shotgun (WGS) entry which is preliminary data.</text>
</comment>
<evidence type="ECO:0000256" key="8">
    <source>
        <dbReference type="ARBA" id="ARBA00031423"/>
    </source>
</evidence>
<dbReference type="GO" id="GO:0005975">
    <property type="term" value="P:carbohydrate metabolic process"/>
    <property type="evidence" value="ECO:0007669"/>
    <property type="project" value="InterPro"/>
</dbReference>
<dbReference type="InterPro" id="IPR017853">
    <property type="entry name" value="GH"/>
</dbReference>
<dbReference type="GO" id="GO:0004134">
    <property type="term" value="F:4-alpha-glucanotransferase activity"/>
    <property type="evidence" value="ECO:0007669"/>
    <property type="project" value="UniProtKB-EC"/>
</dbReference>
<proteinExistence type="inferred from homology"/>
<keyword evidence="6 10" id="KW-0808">Transferase</keyword>
<reference evidence="11 12" key="1">
    <citation type="submission" date="2017-08" db="EMBL/GenBank/DDBJ databases">
        <title>Genomic and metabolic characterisation of spoilage-associated Pseudomonas species.</title>
        <authorList>
            <person name="Stanborough T."/>
            <person name="Fegan N."/>
            <person name="Powell S.M."/>
            <person name="Singh T."/>
            <person name="Tamplin M.L."/>
            <person name="Chandry P.S."/>
        </authorList>
    </citation>
    <scope>NUCLEOTIDE SEQUENCE [LARGE SCALE GENOMIC DNA]</scope>
    <source>
        <strain evidence="11 12">F1820</strain>
    </source>
</reference>
<evidence type="ECO:0000256" key="10">
    <source>
        <dbReference type="RuleBase" id="RU361207"/>
    </source>
</evidence>
<evidence type="ECO:0000256" key="7">
    <source>
        <dbReference type="ARBA" id="ARBA00023277"/>
    </source>
</evidence>
<dbReference type="Proteomes" id="UP000216113">
    <property type="component" value="Unassembled WGS sequence"/>
</dbReference>
<dbReference type="RefSeq" id="WP_095028263.1">
    <property type="nucleotide sequence ID" value="NZ_NQKL01000003.1"/>
</dbReference>
<dbReference type="Pfam" id="PF02446">
    <property type="entry name" value="Glyco_hydro_77"/>
    <property type="match status" value="1"/>
</dbReference>
<evidence type="ECO:0000256" key="9">
    <source>
        <dbReference type="ARBA" id="ARBA00031501"/>
    </source>
</evidence>
<dbReference type="SUPFAM" id="SSF51445">
    <property type="entry name" value="(Trans)glycosidases"/>
    <property type="match status" value="1"/>
</dbReference>
<sequence>MSEAQLEVLAGRAGLAVDWIDANGQPQRVRPQVLEAILAGLGLPADSAEAIETSLLNLQLEQQNKRLPPLLTADVGKALDLSRYFQPHNQCLVHLENGDSLPIQLDADAMLPGMIPIGYHRVQLGEQQFTLAVAPPRCFSIADALHQPAPRAWGVSVQLYSLRRHGDGGFGDTRALETLVQAVGERGADALAISPLHAMFSSAPKHYSPYSPSSRLFLNSLYAAPASILGEEALHRAIEATGLQDELQRLQQLPLIDWPAATSAKQALLRQLYKDFDEGEHPLLDDFRLFRDRGGEALENHCRFEALQETCVAGHHSFDWREWPEQWRNPDSPALLRFAEGHQQLIGYYAFCQWLIARCLDRAQLAARSSGMAIGLIADLAVGADGAGSQAWCRQDELLAQLTVGAPPDALNRAGQGWGISAFSPEGLKRNGFRAFIEMLRANFAHAGGLRIDHVLGLQRLWVIPLGAAPDEGAYLYYPIDDLLRLVCLESVRHQAIVLGEDLGTVPEGLREKLSERAILGIRVLLFEQDYGARFKPILDWPDDALATTSTHDLPTLTGWLHGRDIDWNERLNLIDPVAAQRWREERQRECEGLDRALRQDPQNFQEETQGNAPTLDASIRFLGHTRAPLVLLPIEDALGLEEQANLPGTVSGHPNWCRRLPGDCNTLLDAIDATQRFELLACARQQAHERDR</sequence>
<evidence type="ECO:0000256" key="1">
    <source>
        <dbReference type="ARBA" id="ARBA00000439"/>
    </source>
</evidence>
<dbReference type="AlphaFoldDB" id="A0A266LZA7"/>
<evidence type="ECO:0000256" key="2">
    <source>
        <dbReference type="ARBA" id="ARBA00005684"/>
    </source>
</evidence>
<keyword evidence="7 10" id="KW-0119">Carbohydrate metabolism</keyword>
<name>A0A266LZA7_PSEFR</name>
<comment type="catalytic activity">
    <reaction evidence="1 10">
        <text>Transfers a segment of a (1-&gt;4)-alpha-D-glucan to a new position in an acceptor, which may be glucose or a (1-&gt;4)-alpha-D-glucan.</text>
        <dbReference type="EC" id="2.4.1.25"/>
    </reaction>
</comment>
<evidence type="ECO:0000256" key="3">
    <source>
        <dbReference type="ARBA" id="ARBA00012560"/>
    </source>
</evidence>
<gene>
    <name evidence="11" type="primary">malQ</name>
    <name evidence="11" type="ORF">CJF43_05220</name>
</gene>
<accession>A0A266LZA7</accession>
<protein>
    <recommendedName>
        <fullName evidence="4 10">4-alpha-glucanotransferase</fullName>
        <ecNumber evidence="3 10">2.4.1.25</ecNumber>
    </recommendedName>
    <alternativeName>
        <fullName evidence="8 10">Amylomaltase</fullName>
    </alternativeName>
    <alternativeName>
        <fullName evidence="9 10">Disproportionating enzyme</fullName>
    </alternativeName>
</protein>
<evidence type="ECO:0000256" key="4">
    <source>
        <dbReference type="ARBA" id="ARBA00020295"/>
    </source>
</evidence>
<evidence type="ECO:0000256" key="6">
    <source>
        <dbReference type="ARBA" id="ARBA00022679"/>
    </source>
</evidence>
<evidence type="ECO:0000313" key="12">
    <source>
        <dbReference type="Proteomes" id="UP000216113"/>
    </source>
</evidence>
<dbReference type="EMBL" id="NQKL01000003">
    <property type="protein sequence ID" value="OZY42990.1"/>
    <property type="molecule type" value="Genomic_DNA"/>
</dbReference>
<comment type="similarity">
    <text evidence="2 10">Belongs to the disproportionating enzyme family.</text>
</comment>
<keyword evidence="5 10" id="KW-0328">Glycosyltransferase</keyword>
<evidence type="ECO:0000313" key="11">
    <source>
        <dbReference type="EMBL" id="OZY42990.1"/>
    </source>
</evidence>
<dbReference type="PANTHER" id="PTHR32438">
    <property type="entry name" value="4-ALPHA-GLUCANOTRANSFERASE DPE1, CHLOROPLASTIC/AMYLOPLASTIC"/>
    <property type="match status" value="1"/>
</dbReference>
<dbReference type="EC" id="2.4.1.25" evidence="3 10"/>
<dbReference type="InterPro" id="IPR003385">
    <property type="entry name" value="Glyco_hydro_77"/>
</dbReference>
<evidence type="ECO:0000256" key="5">
    <source>
        <dbReference type="ARBA" id="ARBA00022676"/>
    </source>
</evidence>
<dbReference type="PANTHER" id="PTHR32438:SF5">
    <property type="entry name" value="4-ALPHA-GLUCANOTRANSFERASE DPE1, CHLOROPLASTIC_AMYLOPLASTIC"/>
    <property type="match status" value="1"/>
</dbReference>